<gene>
    <name evidence="2" type="ORF">HaLaN_11242</name>
</gene>
<feature type="non-terminal residue" evidence="2">
    <location>
        <position position="1"/>
    </location>
</feature>
<name>A0A699YZS9_HAELA</name>
<feature type="compositionally biased region" description="Polar residues" evidence="1">
    <location>
        <begin position="82"/>
        <end position="101"/>
    </location>
</feature>
<protein>
    <submittedName>
        <fullName evidence="2">Uncharacterized protein</fullName>
    </submittedName>
</protein>
<organism evidence="2 3">
    <name type="scientific">Haematococcus lacustris</name>
    <name type="common">Green alga</name>
    <name type="synonym">Haematococcus pluvialis</name>
    <dbReference type="NCBI Taxonomy" id="44745"/>
    <lineage>
        <taxon>Eukaryota</taxon>
        <taxon>Viridiplantae</taxon>
        <taxon>Chlorophyta</taxon>
        <taxon>core chlorophytes</taxon>
        <taxon>Chlorophyceae</taxon>
        <taxon>CS clade</taxon>
        <taxon>Chlamydomonadales</taxon>
        <taxon>Haematococcaceae</taxon>
        <taxon>Haematococcus</taxon>
    </lineage>
</organism>
<dbReference type="AlphaFoldDB" id="A0A699YZS9"/>
<feature type="non-terminal residue" evidence="2">
    <location>
        <position position="678"/>
    </location>
</feature>
<accession>A0A699YZS9</accession>
<sequence>QHLGCTTKRRNCQGSGTPDIIDDLLPSPKHIADDAAMKNAVLHLAGLSYTSHEHPDGYVRRLEAACQLLHEGLRPPQARGAQPSSSGHAAHNATSSASPTPLTAARTSAGKLCTLLLTDQEVLDVVLALHDVRTAQLCHSMPWSGSHVLKLPPPSEALAQQLSQSQRSVPGSQLLAFITALEDDNSLEGDPLLDVWDSMHRAILLVLAALQSLPIRPHPQHPEPTATTHTSTTTQVPAGYHRCSACLLLSLRLAICLAHHCVEQPLGKDLTLAWLHATRPGLLLGLSTAMMVMQAAGHPEAQAQCRSGASQSAGDKLDALAVNSYFAQVVCDVAGSQEEAFALKMIMSTCPGKGPGSIKELMKDLVGFMVMAITVASQHFDHLLQPLEDAARAASRTNARVATSRQSAAAVSVPLLVSDILSLLARFLPEFQAALVALKISATISNVNESIAIKIETLEFCLTYLPTMYKALYKAFANLTGLLPDWRRRPAVLRTGLRIAAAGSLAHPTMVSLLPSLEHVNKTPHATSAPCLLPATVQRLPELAEKLSNMSLHATHLWSLVLAQDGVNQPPTGPFRLDYDFHYRLTTDRVAVRPSPSSPQLAPSALDLVLGMENTLQMVMQHQDMVWKWPLWNEGNLVQSLADGYRTLLALFGHVIEVLAAPSLPWCRWSCAWLWLKT</sequence>
<dbReference type="EMBL" id="BLLF01000804">
    <property type="protein sequence ID" value="GFH15080.1"/>
    <property type="molecule type" value="Genomic_DNA"/>
</dbReference>
<feature type="region of interest" description="Disordered" evidence="1">
    <location>
        <begin position="75"/>
        <end position="103"/>
    </location>
</feature>
<evidence type="ECO:0000313" key="3">
    <source>
        <dbReference type="Proteomes" id="UP000485058"/>
    </source>
</evidence>
<proteinExistence type="predicted"/>
<comment type="caution">
    <text evidence="2">The sequence shown here is derived from an EMBL/GenBank/DDBJ whole genome shotgun (WGS) entry which is preliminary data.</text>
</comment>
<dbReference type="Proteomes" id="UP000485058">
    <property type="component" value="Unassembled WGS sequence"/>
</dbReference>
<evidence type="ECO:0000313" key="2">
    <source>
        <dbReference type="EMBL" id="GFH15080.1"/>
    </source>
</evidence>
<keyword evidence="3" id="KW-1185">Reference proteome</keyword>
<evidence type="ECO:0000256" key="1">
    <source>
        <dbReference type="SAM" id="MobiDB-lite"/>
    </source>
</evidence>
<reference evidence="2 3" key="1">
    <citation type="submission" date="2020-02" db="EMBL/GenBank/DDBJ databases">
        <title>Draft genome sequence of Haematococcus lacustris strain NIES-144.</title>
        <authorList>
            <person name="Morimoto D."/>
            <person name="Nakagawa S."/>
            <person name="Yoshida T."/>
            <person name="Sawayama S."/>
        </authorList>
    </citation>
    <scope>NUCLEOTIDE SEQUENCE [LARGE SCALE GENOMIC DNA]</scope>
    <source>
        <strain evidence="2 3">NIES-144</strain>
    </source>
</reference>